<accession>W2NR28</accession>
<dbReference type="AlphaFoldDB" id="W2NR28"/>
<feature type="compositionally biased region" description="Basic and acidic residues" evidence="1">
    <location>
        <begin position="92"/>
        <end position="103"/>
    </location>
</feature>
<organism evidence="2">
    <name type="scientific">Phytophthora nicotianae</name>
    <name type="common">Potato buckeye rot agent</name>
    <name type="synonym">Phytophthora parasitica</name>
    <dbReference type="NCBI Taxonomy" id="4792"/>
    <lineage>
        <taxon>Eukaryota</taxon>
        <taxon>Sar</taxon>
        <taxon>Stramenopiles</taxon>
        <taxon>Oomycota</taxon>
        <taxon>Peronosporomycetes</taxon>
        <taxon>Peronosporales</taxon>
        <taxon>Peronosporaceae</taxon>
        <taxon>Phytophthora</taxon>
    </lineage>
</organism>
<feature type="region of interest" description="Disordered" evidence="1">
    <location>
        <begin position="63"/>
        <end position="133"/>
    </location>
</feature>
<dbReference type="Proteomes" id="UP000054532">
    <property type="component" value="Unassembled WGS sequence"/>
</dbReference>
<feature type="compositionally biased region" description="Polar residues" evidence="1">
    <location>
        <begin position="122"/>
        <end position="133"/>
    </location>
</feature>
<name>W2NR28_PHYNI</name>
<dbReference type="EMBL" id="KI691997">
    <property type="protein sequence ID" value="ETM50398.1"/>
    <property type="molecule type" value="Genomic_DNA"/>
</dbReference>
<evidence type="ECO:0000313" key="2">
    <source>
        <dbReference type="EMBL" id="ETM50398.1"/>
    </source>
</evidence>
<protein>
    <submittedName>
        <fullName evidence="2">Uncharacterized protein</fullName>
    </submittedName>
</protein>
<sequence length="133" mass="15004">MGNCSHVLHLRTWRLSPCLRSNLPRNQRKKHLEIVTVTSICRHYLSELNGTQPYKQAGHAALRKLQSLDSSQRGPGDDRRSSKRSATEDLSQDDHERSVKCPRIDSGGDADSPKDSPLESLYDTTELPQNVRV</sequence>
<proteinExistence type="predicted"/>
<reference evidence="2" key="1">
    <citation type="submission" date="2013-11" db="EMBL/GenBank/DDBJ databases">
        <title>The Genome Sequence of Phytophthora parasitica IAC_01/95.</title>
        <authorList>
            <consortium name="The Broad Institute Genomics Platform"/>
            <person name="Russ C."/>
            <person name="Tyler B."/>
            <person name="Panabieres F."/>
            <person name="Shan W."/>
            <person name="Tripathy S."/>
            <person name="Grunwald N."/>
            <person name="Machado M."/>
            <person name="Johnson C.S."/>
            <person name="Arredondo F."/>
            <person name="Hong C."/>
            <person name="Coffey M."/>
            <person name="Young S.K."/>
            <person name="Zeng Q."/>
            <person name="Gargeya S."/>
            <person name="Fitzgerald M."/>
            <person name="Abouelleil A."/>
            <person name="Alvarado L."/>
            <person name="Chapman S.B."/>
            <person name="Gainer-Dewar J."/>
            <person name="Goldberg J."/>
            <person name="Griggs A."/>
            <person name="Gujja S."/>
            <person name="Hansen M."/>
            <person name="Howarth C."/>
            <person name="Imamovic A."/>
            <person name="Ireland A."/>
            <person name="Larimer J."/>
            <person name="McCowan C."/>
            <person name="Murphy C."/>
            <person name="Pearson M."/>
            <person name="Poon T.W."/>
            <person name="Priest M."/>
            <person name="Roberts A."/>
            <person name="Saif S."/>
            <person name="Shea T."/>
            <person name="Sykes S."/>
            <person name="Wortman J."/>
            <person name="Nusbaum C."/>
            <person name="Birren B."/>
        </authorList>
    </citation>
    <scope>NUCLEOTIDE SEQUENCE [LARGE SCALE GENOMIC DNA]</scope>
    <source>
        <strain evidence="2">IAC_01/95</strain>
    </source>
</reference>
<gene>
    <name evidence="2" type="ORF">L914_05561</name>
</gene>
<evidence type="ECO:0000256" key="1">
    <source>
        <dbReference type="SAM" id="MobiDB-lite"/>
    </source>
</evidence>